<evidence type="ECO:0000259" key="5">
    <source>
        <dbReference type="Pfam" id="PF00588"/>
    </source>
</evidence>
<protein>
    <recommendedName>
        <fullName evidence="5">tRNA/rRNA methyltransferase SpoU type domain-containing protein</fullName>
    </recommendedName>
</protein>
<dbReference type="OrthoDB" id="541981at2759"/>
<dbReference type="SUPFAM" id="SSF75217">
    <property type="entry name" value="alpha/beta knot"/>
    <property type="match status" value="1"/>
</dbReference>
<keyword evidence="4" id="KW-0949">S-adenosyl-L-methionine</keyword>
<dbReference type="GO" id="GO:0005829">
    <property type="term" value="C:cytosol"/>
    <property type="evidence" value="ECO:0007669"/>
    <property type="project" value="TreeGrafter"/>
</dbReference>
<name>K8F177_9CHLO</name>
<evidence type="ECO:0000256" key="1">
    <source>
        <dbReference type="ARBA" id="ARBA00007228"/>
    </source>
</evidence>
<dbReference type="InterPro" id="IPR029026">
    <property type="entry name" value="tRNA_m1G_MTases_N"/>
</dbReference>
<dbReference type="GeneID" id="19012978"/>
<dbReference type="RefSeq" id="XP_007510205.1">
    <property type="nucleotide sequence ID" value="XM_007510143.1"/>
</dbReference>
<comment type="similarity">
    <text evidence="1">Belongs to the class IV-like SAM-binding methyltransferase superfamily. RNA methyltransferase TrmH family.</text>
</comment>
<dbReference type="KEGG" id="bpg:Bathy11g02990"/>
<keyword evidence="2" id="KW-0489">Methyltransferase</keyword>
<dbReference type="AlphaFoldDB" id="K8F177"/>
<evidence type="ECO:0000313" key="7">
    <source>
        <dbReference type="Proteomes" id="UP000198341"/>
    </source>
</evidence>
<evidence type="ECO:0000256" key="2">
    <source>
        <dbReference type="ARBA" id="ARBA00022603"/>
    </source>
</evidence>
<proteinExistence type="inferred from homology"/>
<dbReference type="InterPro" id="IPR004384">
    <property type="entry name" value="RNA_MeTrfase_TrmJ/LasT"/>
</dbReference>
<dbReference type="PANTHER" id="PTHR42786">
    <property type="entry name" value="TRNA/RRNA METHYLTRANSFERASE"/>
    <property type="match status" value="1"/>
</dbReference>
<gene>
    <name evidence="6" type="ordered locus">Bathy11g02990</name>
</gene>
<dbReference type="GO" id="GO:0002128">
    <property type="term" value="P:tRNA nucleoside ribose methylation"/>
    <property type="evidence" value="ECO:0007669"/>
    <property type="project" value="TreeGrafter"/>
</dbReference>
<dbReference type="Gene3D" id="3.40.1280.10">
    <property type="match status" value="1"/>
</dbReference>
<evidence type="ECO:0000256" key="3">
    <source>
        <dbReference type="ARBA" id="ARBA00022679"/>
    </source>
</evidence>
<dbReference type="eggNOG" id="ENOG502SBRF">
    <property type="taxonomic scope" value="Eukaryota"/>
</dbReference>
<keyword evidence="3" id="KW-0808">Transferase</keyword>
<dbReference type="InterPro" id="IPR001537">
    <property type="entry name" value="SpoU_MeTrfase"/>
</dbReference>
<feature type="domain" description="tRNA/rRNA methyltransferase SpoU type" evidence="5">
    <location>
        <begin position="80"/>
        <end position="152"/>
    </location>
</feature>
<dbReference type="EMBL" id="FO082268">
    <property type="protein sequence ID" value="CCO18550.1"/>
    <property type="molecule type" value="Genomic_DNA"/>
</dbReference>
<keyword evidence="7" id="KW-1185">Reference proteome</keyword>
<accession>K8F177</accession>
<evidence type="ECO:0000256" key="4">
    <source>
        <dbReference type="ARBA" id="ARBA00022691"/>
    </source>
</evidence>
<organism evidence="6 7">
    <name type="scientific">Bathycoccus prasinos</name>
    <dbReference type="NCBI Taxonomy" id="41875"/>
    <lineage>
        <taxon>Eukaryota</taxon>
        <taxon>Viridiplantae</taxon>
        <taxon>Chlorophyta</taxon>
        <taxon>Mamiellophyceae</taxon>
        <taxon>Mamiellales</taxon>
        <taxon>Bathycoccaceae</taxon>
        <taxon>Bathycoccus</taxon>
    </lineage>
</organism>
<sequence>MKSTFTTQNTFVSLNSSSNKSCFCDVRIIKAEKQPLRETSRDVKRTEFAQRAKTYFGGRIDRRSIQTQKVLNKDAVLKDVHVILCEPKIASNIGAIARSMCSFECESLSIVKPRVEVISRASLNASKGAQHIVRNARVFESLEECLNVLERENEEEEKGEGEGGKGSVLQSVAFSRWMAKDENENEEKNNNDGDHHRRQKHFFGTKQLLENHPRSVALVFGSESDGLSDAQVARVDSVCEYKMGRLIESLSVTHAAVIALNAYFESRVLKEE</sequence>
<dbReference type="InterPro" id="IPR029028">
    <property type="entry name" value="Alpha/beta_knot_MTases"/>
</dbReference>
<reference evidence="6 7" key="1">
    <citation type="submission" date="2011-10" db="EMBL/GenBank/DDBJ databases">
        <authorList>
            <person name="Genoscope - CEA"/>
        </authorList>
    </citation>
    <scope>NUCLEOTIDE SEQUENCE [LARGE SCALE GENOMIC DNA]</scope>
    <source>
        <strain evidence="6 7">RCC 1105</strain>
    </source>
</reference>
<dbReference type="Proteomes" id="UP000198341">
    <property type="component" value="Chromosome 11"/>
</dbReference>
<dbReference type="PANTHER" id="PTHR42786:SF2">
    <property type="entry name" value="TRNA (CYTIDINE_URIDINE-2'-O-)-METHYLTRANSFERASE TRMJ"/>
    <property type="match status" value="1"/>
</dbReference>
<dbReference type="GO" id="GO:0003723">
    <property type="term" value="F:RNA binding"/>
    <property type="evidence" value="ECO:0007669"/>
    <property type="project" value="InterPro"/>
</dbReference>
<dbReference type="GO" id="GO:0008173">
    <property type="term" value="F:RNA methyltransferase activity"/>
    <property type="evidence" value="ECO:0007669"/>
    <property type="project" value="InterPro"/>
</dbReference>
<dbReference type="Pfam" id="PF00588">
    <property type="entry name" value="SpoU_methylase"/>
    <property type="match status" value="1"/>
</dbReference>
<evidence type="ECO:0000313" key="6">
    <source>
        <dbReference type="EMBL" id="CCO18550.1"/>
    </source>
</evidence>